<proteinExistence type="predicted"/>
<feature type="transmembrane region" description="Helical" evidence="2">
    <location>
        <begin position="102"/>
        <end position="126"/>
    </location>
</feature>
<name>A0ABV5K966_9ACTN</name>
<evidence type="ECO:0000256" key="1">
    <source>
        <dbReference type="SAM" id="MobiDB-lite"/>
    </source>
</evidence>
<dbReference type="EMBL" id="JBHMDG010000011">
    <property type="protein sequence ID" value="MFB9313286.1"/>
    <property type="molecule type" value="Genomic_DNA"/>
</dbReference>
<feature type="region of interest" description="Disordered" evidence="1">
    <location>
        <begin position="126"/>
        <end position="166"/>
    </location>
</feature>
<accession>A0ABV5K966</accession>
<comment type="caution">
    <text evidence="3">The sequence shown here is derived from an EMBL/GenBank/DDBJ whole genome shotgun (WGS) entry which is preliminary data.</text>
</comment>
<dbReference type="RefSeq" id="WP_140011451.1">
    <property type="nucleotide sequence ID" value="NZ_JBHMDG010000011.1"/>
</dbReference>
<evidence type="ECO:0000313" key="3">
    <source>
        <dbReference type="EMBL" id="MFB9313286.1"/>
    </source>
</evidence>
<keyword evidence="4" id="KW-1185">Reference proteome</keyword>
<evidence type="ECO:0000256" key="2">
    <source>
        <dbReference type="SAM" id="Phobius"/>
    </source>
</evidence>
<dbReference type="Proteomes" id="UP001589750">
    <property type="component" value="Unassembled WGS sequence"/>
</dbReference>
<sequence length="166" mass="17216">MSMVNGGHLGRRVSDLLDGQLPTAEADAAWAHVHVCHACRDDVEREGWVKTRLSTLSFDDGPSACAPDRLKGALLGMPPGGCFSTHDLSDDLTNRSRPRRGAVGFAALGGGAVGAAVMGVLALGAAPPADVPVPERRQQPVSQVTPLQPAGPRAPTPVRFSTTPDP</sequence>
<evidence type="ECO:0008006" key="5">
    <source>
        <dbReference type="Google" id="ProtNLM"/>
    </source>
</evidence>
<keyword evidence="2" id="KW-0472">Membrane</keyword>
<organism evidence="3 4">
    <name type="scientific">Nocardioides plantarum</name>
    <dbReference type="NCBI Taxonomy" id="29299"/>
    <lineage>
        <taxon>Bacteria</taxon>
        <taxon>Bacillati</taxon>
        <taxon>Actinomycetota</taxon>
        <taxon>Actinomycetes</taxon>
        <taxon>Propionibacteriales</taxon>
        <taxon>Nocardioidaceae</taxon>
        <taxon>Nocardioides</taxon>
    </lineage>
</organism>
<keyword evidence="2" id="KW-1133">Transmembrane helix</keyword>
<reference evidence="3 4" key="1">
    <citation type="submission" date="2024-09" db="EMBL/GenBank/DDBJ databases">
        <authorList>
            <person name="Sun Q."/>
            <person name="Mori K."/>
        </authorList>
    </citation>
    <scope>NUCLEOTIDE SEQUENCE [LARGE SCALE GENOMIC DNA]</scope>
    <source>
        <strain evidence="3 4">JCM 9626</strain>
    </source>
</reference>
<evidence type="ECO:0000313" key="4">
    <source>
        <dbReference type="Proteomes" id="UP001589750"/>
    </source>
</evidence>
<keyword evidence="2" id="KW-0812">Transmembrane</keyword>
<gene>
    <name evidence="3" type="ORF">ACFFRI_09545</name>
</gene>
<protein>
    <recommendedName>
        <fullName evidence="5">Zinc-finger domain-containing protein</fullName>
    </recommendedName>
</protein>